<dbReference type="SUPFAM" id="SSF54001">
    <property type="entry name" value="Cysteine proteinases"/>
    <property type="match status" value="1"/>
</dbReference>
<reference evidence="2" key="1">
    <citation type="submission" date="2021-08" db="EMBL/GenBank/DDBJ databases">
        <title>Hoeflea bacterium WL0058 sp. nov., isolated from the sediment.</title>
        <authorList>
            <person name="Wang L."/>
            <person name="Zhang D."/>
        </authorList>
    </citation>
    <scope>NUCLEOTIDE SEQUENCE</scope>
    <source>
        <strain evidence="2">WL0058</strain>
    </source>
</reference>
<dbReference type="EMBL" id="JAICBX010000001">
    <property type="protein sequence ID" value="MBW8636183.1"/>
    <property type="molecule type" value="Genomic_DNA"/>
</dbReference>
<organism evidence="2 3">
    <name type="scientific">Flavimaribacter sediminis</name>
    <dbReference type="NCBI Taxonomy" id="2865987"/>
    <lineage>
        <taxon>Bacteria</taxon>
        <taxon>Pseudomonadati</taxon>
        <taxon>Pseudomonadota</taxon>
        <taxon>Alphaproteobacteria</taxon>
        <taxon>Hyphomicrobiales</taxon>
        <taxon>Rhizobiaceae</taxon>
        <taxon>Flavimaribacter</taxon>
    </lineage>
</organism>
<accession>A0AAE2ZGK0</accession>
<dbReference type="Gene3D" id="3.10.620.30">
    <property type="match status" value="1"/>
</dbReference>
<protein>
    <submittedName>
        <fullName evidence="2">Transglutaminase family protein</fullName>
    </submittedName>
</protein>
<comment type="caution">
    <text evidence="2">The sequence shown here is derived from an EMBL/GenBank/DDBJ whole genome shotgun (WGS) entry which is preliminary data.</text>
</comment>
<evidence type="ECO:0000313" key="3">
    <source>
        <dbReference type="Proteomes" id="UP001196509"/>
    </source>
</evidence>
<evidence type="ECO:0000259" key="1">
    <source>
        <dbReference type="SMART" id="SM00460"/>
    </source>
</evidence>
<gene>
    <name evidence="2" type="ORF">K1W69_03205</name>
</gene>
<dbReference type="PANTHER" id="PTHR33490">
    <property type="entry name" value="BLR5614 PROTEIN-RELATED"/>
    <property type="match status" value="1"/>
</dbReference>
<dbReference type="InterPro" id="IPR002931">
    <property type="entry name" value="Transglutaminase-like"/>
</dbReference>
<dbReference type="AlphaFoldDB" id="A0AAE2ZGK0"/>
<dbReference type="InterPro" id="IPR038765">
    <property type="entry name" value="Papain-like_cys_pep_sf"/>
</dbReference>
<evidence type="ECO:0000313" key="2">
    <source>
        <dbReference type="EMBL" id="MBW8636183.1"/>
    </source>
</evidence>
<dbReference type="Pfam" id="PF01841">
    <property type="entry name" value="Transglut_core"/>
    <property type="match status" value="1"/>
</dbReference>
<dbReference type="SMART" id="SM00460">
    <property type="entry name" value="TGc"/>
    <property type="match status" value="1"/>
</dbReference>
<name>A0AAE2ZGK0_9HYPH</name>
<feature type="domain" description="Transglutaminase-like" evidence="1">
    <location>
        <begin position="158"/>
        <end position="218"/>
    </location>
</feature>
<sequence>MILDIKTHLHYRMPQKTDVLLQIEAAIQPDQQILSSNLDLSETDLEARVPAEDAIGERLWLRVQNDFVCTYSVSVEINRDAPDLAGLAFTPPHQLPGETVRYLMPSRFCPSADFQNFVIAEFGDLQGGARIAAIRDWINGSFQYVSGSSNPRTTALETFVQRQGVCRDFAHVMITLARASSIPARMVSVYGPDVTPQDFHAVAEVFLDGAWYLVDATGMATADRMARIGVGDDAATIAFMTNFGFAELVEQTVEVTERN</sequence>
<dbReference type="PANTHER" id="PTHR33490:SF12">
    <property type="entry name" value="BLL5557 PROTEIN"/>
    <property type="match status" value="1"/>
</dbReference>
<keyword evidence="3" id="KW-1185">Reference proteome</keyword>
<proteinExistence type="predicted"/>
<dbReference type="RefSeq" id="WP_220226886.1">
    <property type="nucleotide sequence ID" value="NZ_JAICBX010000001.1"/>
</dbReference>
<dbReference type="Proteomes" id="UP001196509">
    <property type="component" value="Unassembled WGS sequence"/>
</dbReference>
<dbReference type="Gene3D" id="2.60.40.2250">
    <property type="match status" value="1"/>
</dbReference>